<dbReference type="InterPro" id="IPR012910">
    <property type="entry name" value="Plug_dom"/>
</dbReference>
<dbReference type="PROSITE" id="PS01156">
    <property type="entry name" value="TONB_DEPENDENT_REC_2"/>
    <property type="match status" value="1"/>
</dbReference>
<feature type="chain" id="PRO_5001934608" evidence="15">
    <location>
        <begin position="30"/>
        <end position="804"/>
    </location>
</feature>
<dbReference type="Gene3D" id="2.40.170.20">
    <property type="entry name" value="TonB-dependent receptor, beta-barrel domain"/>
    <property type="match status" value="1"/>
</dbReference>
<keyword evidence="10 12" id="KW-0472">Membrane</keyword>
<dbReference type="InterPro" id="IPR000531">
    <property type="entry name" value="Beta-barrel_TonB"/>
</dbReference>
<evidence type="ECO:0000256" key="15">
    <source>
        <dbReference type="SAM" id="SignalP"/>
    </source>
</evidence>
<comment type="subcellular location">
    <subcellularLocation>
        <location evidence="1 12">Cell outer membrane</location>
        <topology evidence="1 12">Multi-pass membrane protein</topology>
    </subcellularLocation>
</comment>
<dbReference type="SUPFAM" id="SSF56935">
    <property type="entry name" value="Porins"/>
    <property type="match status" value="1"/>
</dbReference>
<evidence type="ECO:0000259" key="16">
    <source>
        <dbReference type="Pfam" id="PF00593"/>
    </source>
</evidence>
<dbReference type="GO" id="GO:0009279">
    <property type="term" value="C:cell outer membrane"/>
    <property type="evidence" value="ECO:0007669"/>
    <property type="project" value="UniProtKB-SubCell"/>
</dbReference>
<evidence type="ECO:0000256" key="12">
    <source>
        <dbReference type="PROSITE-ProRule" id="PRU01360"/>
    </source>
</evidence>
<dbReference type="EMBL" id="CP009571">
    <property type="protein sequence ID" value="AIT05914.1"/>
    <property type="molecule type" value="Genomic_DNA"/>
</dbReference>
<keyword evidence="9 14" id="KW-0798">TonB box</keyword>
<dbReference type="InterPro" id="IPR037066">
    <property type="entry name" value="Plug_dom_sf"/>
</dbReference>
<organism evidence="18 19">
    <name type="scientific">Sphingomonas taxi</name>
    <dbReference type="NCBI Taxonomy" id="1549858"/>
    <lineage>
        <taxon>Bacteria</taxon>
        <taxon>Pseudomonadati</taxon>
        <taxon>Pseudomonadota</taxon>
        <taxon>Alphaproteobacteria</taxon>
        <taxon>Sphingomonadales</taxon>
        <taxon>Sphingomonadaceae</taxon>
        <taxon>Sphingomonas</taxon>
    </lineage>
</organism>
<sequence length="804" mass="86591">MSLPFIAARHRRGALLLAVSIAALGQASAAAAQKAPDAAAPAAAAQGDDQDGVVVVTAARTTRSAVTIDGAEMQKVLPGVNPVKAIQTLPGVQFETADPWGNNEQNISLIVHGFNQNQLGFTLDGVPLGDQSYGNYNGLSPQRAVISEDVGSVRLTSGAADLATASASNLGGGLETYTSQPTARAGLRFAQTLGSYDAQRTYLRVDSGNAEAFGGTNSGYLSIVRQKARAWEFPARQGGWQANAKFVHKGEHGTLTGYAAFSDKAEPNQDSVAHNAGGLEPYYRSLLYPDWQAALRYVDANGKPPANNPNNYANYYGDAQRTDYLFYVKYDYRFSDAVTFSNQVYGHHDEGQGQIVGPVSAAGLPALFSVYFPGQNLKSVFGNSGYALRTTEYGIDRKGVLSSLAITAGDHEIGLGGWYEHNRNTIFRNWYAVPVDAPPPSPYEWADPALLKLTQYASVTSYDVVQLHLQDRWHVTPTLTIEGGFKSSLQFANGRVLVQPLPNAMPLPGGTSTRYPEGRLNTRKWFLPAIGAVWDVTPDDQLFGHIQQNVRQFQASIAGGLSPYNVGSQDLFDAIRKNTQPESSWTYEAGVRARHHVDAGPLTAIEGQISAYHVDFSNRLLQISSTQVIGSVLGGASILQNVGAVRTNGIDAAATLRFGPSVSLYNALSYNRSRYADDYKSGSSVIATAGKDVPNVARWLNKTVLTLNSGPFETQVIGDYVGPRFATYTNDQSVPGRFLLNLQAAYTLPQDVVAGLHNLRFAVNITNLTARRGIYELAGVGVVKTYNTYAQPPRMAFFTLSGGF</sequence>
<feature type="short sequence motif" description="TonB C-terminal box" evidence="13">
    <location>
        <begin position="787"/>
        <end position="804"/>
    </location>
</feature>
<evidence type="ECO:0000256" key="3">
    <source>
        <dbReference type="ARBA" id="ARBA00022452"/>
    </source>
</evidence>
<evidence type="ECO:0000259" key="17">
    <source>
        <dbReference type="Pfam" id="PF07715"/>
    </source>
</evidence>
<comment type="similarity">
    <text evidence="12 14">Belongs to the TonB-dependent receptor family.</text>
</comment>
<evidence type="ECO:0000256" key="14">
    <source>
        <dbReference type="RuleBase" id="RU003357"/>
    </source>
</evidence>
<dbReference type="PANTHER" id="PTHR32552">
    <property type="entry name" value="FERRICHROME IRON RECEPTOR-RELATED"/>
    <property type="match status" value="1"/>
</dbReference>
<feature type="signal peptide" evidence="15">
    <location>
        <begin position="1"/>
        <end position="29"/>
    </location>
</feature>
<dbReference type="AlphaFoldDB" id="A0A097EEC2"/>
<keyword evidence="2 12" id="KW-0813">Transport</keyword>
<accession>A0A097EEC2</accession>
<evidence type="ECO:0000256" key="13">
    <source>
        <dbReference type="PROSITE-ProRule" id="PRU10144"/>
    </source>
</evidence>
<keyword evidence="6 15" id="KW-0732">Signal</keyword>
<reference evidence="18 19" key="1">
    <citation type="submission" date="2014-09" db="EMBL/GenBank/DDBJ databases">
        <title>Using Illumina technology Improving SMRT sequencing Genome Assembly by RASTools.</title>
        <authorList>
            <person name="Zhou Y."/>
            <person name="Ma T."/>
            <person name="Liu T."/>
        </authorList>
    </citation>
    <scope>NUCLEOTIDE SEQUENCE [LARGE SCALE GENOMIC DNA]</scope>
    <source>
        <strain evidence="18 19">ATCC 55669</strain>
    </source>
</reference>
<evidence type="ECO:0000313" key="18">
    <source>
        <dbReference type="EMBL" id="AIT05914.1"/>
    </source>
</evidence>
<dbReference type="KEGG" id="stax:MC45_05265"/>
<evidence type="ECO:0000256" key="2">
    <source>
        <dbReference type="ARBA" id="ARBA00022448"/>
    </source>
</evidence>
<dbReference type="STRING" id="1549858.MC45_05265"/>
<dbReference type="GO" id="GO:0015344">
    <property type="term" value="F:siderophore uptake transmembrane transporter activity"/>
    <property type="evidence" value="ECO:0007669"/>
    <property type="project" value="TreeGrafter"/>
</dbReference>
<keyword evidence="19" id="KW-1185">Reference proteome</keyword>
<keyword evidence="7" id="KW-0408">Iron</keyword>
<evidence type="ECO:0000256" key="1">
    <source>
        <dbReference type="ARBA" id="ARBA00004571"/>
    </source>
</evidence>
<evidence type="ECO:0000256" key="10">
    <source>
        <dbReference type="ARBA" id="ARBA00023136"/>
    </source>
</evidence>
<feature type="domain" description="TonB-dependent receptor-like beta-barrel" evidence="16">
    <location>
        <begin position="286"/>
        <end position="768"/>
    </location>
</feature>
<keyword evidence="5 12" id="KW-0812">Transmembrane</keyword>
<dbReference type="Gene3D" id="2.170.130.10">
    <property type="entry name" value="TonB-dependent receptor, plug domain"/>
    <property type="match status" value="1"/>
</dbReference>
<dbReference type="RefSeq" id="WP_038660433.1">
    <property type="nucleotide sequence ID" value="NZ_CP009571.1"/>
</dbReference>
<dbReference type="Pfam" id="PF00593">
    <property type="entry name" value="TonB_dep_Rec_b-barrel"/>
    <property type="match status" value="1"/>
</dbReference>
<dbReference type="InterPro" id="IPR010917">
    <property type="entry name" value="TonB_rcpt_CS"/>
</dbReference>
<keyword evidence="11 12" id="KW-0998">Cell outer membrane</keyword>
<dbReference type="eggNOG" id="COG4772">
    <property type="taxonomic scope" value="Bacteria"/>
</dbReference>
<evidence type="ECO:0000256" key="8">
    <source>
        <dbReference type="ARBA" id="ARBA00023065"/>
    </source>
</evidence>
<dbReference type="InterPro" id="IPR039426">
    <property type="entry name" value="TonB-dep_rcpt-like"/>
</dbReference>
<keyword evidence="4" id="KW-0410">Iron transport</keyword>
<evidence type="ECO:0000256" key="5">
    <source>
        <dbReference type="ARBA" id="ARBA00022692"/>
    </source>
</evidence>
<dbReference type="Pfam" id="PF07715">
    <property type="entry name" value="Plug"/>
    <property type="match status" value="1"/>
</dbReference>
<proteinExistence type="inferred from homology"/>
<keyword evidence="8" id="KW-0406">Ion transport</keyword>
<keyword evidence="18" id="KW-0675">Receptor</keyword>
<keyword evidence="3 12" id="KW-1134">Transmembrane beta strand</keyword>
<gene>
    <name evidence="18" type="ORF">MC45_05265</name>
</gene>
<evidence type="ECO:0000256" key="4">
    <source>
        <dbReference type="ARBA" id="ARBA00022496"/>
    </source>
</evidence>
<feature type="domain" description="TonB-dependent receptor plug" evidence="17">
    <location>
        <begin position="60"/>
        <end position="170"/>
    </location>
</feature>
<evidence type="ECO:0000256" key="7">
    <source>
        <dbReference type="ARBA" id="ARBA00023004"/>
    </source>
</evidence>
<dbReference type="HOGENOM" id="CLU_017621_1_0_5"/>
<evidence type="ECO:0000256" key="6">
    <source>
        <dbReference type="ARBA" id="ARBA00022729"/>
    </source>
</evidence>
<dbReference type="Proteomes" id="UP000033200">
    <property type="component" value="Chromosome"/>
</dbReference>
<name>A0A097EEC2_9SPHN</name>
<protein>
    <submittedName>
        <fullName evidence="18">TonB-dependent receptor</fullName>
    </submittedName>
</protein>
<evidence type="ECO:0000256" key="9">
    <source>
        <dbReference type="ARBA" id="ARBA00023077"/>
    </source>
</evidence>
<dbReference type="PANTHER" id="PTHR32552:SF89">
    <property type="entry name" value="CATECHOLATE SIDEROPHORE RECEPTOR FIU"/>
    <property type="match status" value="1"/>
</dbReference>
<dbReference type="PROSITE" id="PS52016">
    <property type="entry name" value="TONB_DEPENDENT_REC_3"/>
    <property type="match status" value="1"/>
</dbReference>
<evidence type="ECO:0000313" key="19">
    <source>
        <dbReference type="Proteomes" id="UP000033200"/>
    </source>
</evidence>
<evidence type="ECO:0000256" key="11">
    <source>
        <dbReference type="ARBA" id="ARBA00023237"/>
    </source>
</evidence>
<dbReference type="InterPro" id="IPR036942">
    <property type="entry name" value="Beta-barrel_TonB_sf"/>
</dbReference>